<name>A0A2K1NYH5_9BACT</name>
<evidence type="ECO:0000313" key="1">
    <source>
        <dbReference type="EMBL" id="PNR95560.1"/>
    </source>
</evidence>
<gene>
    <name evidence="1" type="ORF">X929_07375</name>
</gene>
<evidence type="ECO:0000313" key="2">
    <source>
        <dbReference type="Proteomes" id="UP000236434"/>
    </source>
</evidence>
<comment type="caution">
    <text evidence="1">The sequence shown here is derived from an EMBL/GenBank/DDBJ whole genome shotgun (WGS) entry which is preliminary data.</text>
</comment>
<dbReference type="Proteomes" id="UP000236434">
    <property type="component" value="Unassembled WGS sequence"/>
</dbReference>
<reference evidence="1 2" key="1">
    <citation type="submission" date="2013-12" db="EMBL/GenBank/DDBJ databases">
        <title>Comparative genomics of Petrotoga isolates.</title>
        <authorList>
            <person name="Nesbo C.L."/>
            <person name="Charchuk R."/>
            <person name="Chow K."/>
        </authorList>
    </citation>
    <scope>NUCLEOTIDE SEQUENCE [LARGE SCALE GENOMIC DNA]</scope>
    <source>
        <strain evidence="1 2">DSM 13574</strain>
    </source>
</reference>
<dbReference type="OrthoDB" id="42955at2"/>
<dbReference type="AlphaFoldDB" id="A0A2K1NYH5"/>
<dbReference type="RefSeq" id="WP_103067338.1">
    <property type="nucleotide sequence ID" value="NZ_AZRL01000021.1"/>
</dbReference>
<dbReference type="EMBL" id="AZRL01000021">
    <property type="protein sequence ID" value="PNR95560.1"/>
    <property type="molecule type" value="Genomic_DNA"/>
</dbReference>
<sequence length="454" mass="54216">MTKKDVSINFLKVLVRRGVVMIILKGNYGDYMKLRPVSVKKIFLDESMLRNNKDPDIYEKYIYEVDGRFGNYKWFNNEFNLEEKGNGKLDTLTIDIEYIPLILTILRINAFFKSKKKSMISVLSSDHENQTSEIIAEESFIYSLNESNNLSFLFLRKIDKSLIEHHLIFTNNYGDNFDMYIESDRKSIESFYKNLLNETNNFRVAIIPNIAQKITPFYEKIIEKIPIVNYENVNNITDDFFTLYNLNPKDFLNNSEARKELERYTNYLFDGKNNEEDYSFDDDLDDVDIDFTIKNMEDIEDELQDIADLQNNDQFLGSSYYYNESYDLFIEMEEEFMDLMDHIIFDGNLKKQDKEYYLEKIKRMINEVSLIFQDLKEKKEFERELLLDMVNAYGIEHITNKKDLISEIFEEVDMSKDLNEIYEISEDKILNDYKNWYKDLIFKKGKSMKEVTNN</sequence>
<accession>A0A2K1NYH5</accession>
<proteinExistence type="predicted"/>
<organism evidence="1 2">
    <name type="scientific">Petrotoga olearia DSM 13574</name>
    <dbReference type="NCBI Taxonomy" id="1122955"/>
    <lineage>
        <taxon>Bacteria</taxon>
        <taxon>Thermotogati</taxon>
        <taxon>Thermotogota</taxon>
        <taxon>Thermotogae</taxon>
        <taxon>Petrotogales</taxon>
        <taxon>Petrotogaceae</taxon>
        <taxon>Petrotoga</taxon>
    </lineage>
</organism>
<protein>
    <submittedName>
        <fullName evidence="1">Uncharacterized protein</fullName>
    </submittedName>
</protein>